<proteinExistence type="predicted"/>
<reference evidence="1 2" key="1">
    <citation type="journal article" date="2010" name="J. Bacteriol.">
        <title>Comparative genomic characterization of Actinobacillus pleuropneumoniae.</title>
        <authorList>
            <person name="Xu Z."/>
            <person name="Chen X."/>
            <person name="Li L."/>
            <person name="Li T."/>
            <person name="Wang S."/>
            <person name="Chen H."/>
            <person name="Zhou R."/>
        </authorList>
    </citation>
    <scope>NUCLEOTIDE SEQUENCE [LARGE SCALE GENOMIC DNA]</scope>
    <source>
        <strain evidence="1 2">Femo</strain>
    </source>
</reference>
<dbReference type="AlphaFoldDB" id="A0A828PKZ7"/>
<evidence type="ECO:0000313" key="2">
    <source>
        <dbReference type="Proteomes" id="UP000005341"/>
    </source>
</evidence>
<sequence length="101" mass="11468">MIRNPSGDVFYIAIVHNEQRLSKVMAHHKLLVASAEQQQKAIELLNSVDFLLIYVDIDNEEDFNIAQALIQTSNNTLVVIIYKKILKSLNVEKNSILFTVA</sequence>
<organism evidence="1 2">
    <name type="scientific">Actinobacillus pleuropneumoniae serovar 6 str. Femo</name>
    <dbReference type="NCBI Taxonomy" id="754256"/>
    <lineage>
        <taxon>Bacteria</taxon>
        <taxon>Pseudomonadati</taxon>
        <taxon>Pseudomonadota</taxon>
        <taxon>Gammaproteobacteria</taxon>
        <taxon>Pasteurellales</taxon>
        <taxon>Pasteurellaceae</taxon>
        <taxon>Actinobacillus</taxon>
    </lineage>
</organism>
<comment type="caution">
    <text evidence="1">The sequence shown here is derived from an EMBL/GenBank/DDBJ whole genome shotgun (WGS) entry which is preliminary data.</text>
</comment>
<dbReference type="EMBL" id="ADOG01000007">
    <property type="protein sequence ID" value="EFM92575.1"/>
    <property type="molecule type" value="Genomic_DNA"/>
</dbReference>
<name>A0A828PKZ7_ACTPL</name>
<accession>A0A828PKZ7</accession>
<protein>
    <submittedName>
        <fullName evidence="1">Uncharacterized protein</fullName>
    </submittedName>
</protein>
<evidence type="ECO:0000313" key="1">
    <source>
        <dbReference type="EMBL" id="EFM92575.1"/>
    </source>
</evidence>
<gene>
    <name evidence="1" type="ORF">appser6_3910</name>
</gene>
<dbReference type="Proteomes" id="UP000005341">
    <property type="component" value="Unassembled WGS sequence"/>
</dbReference>